<dbReference type="CDD" id="cd19501">
    <property type="entry name" value="RecA-like_FtsH"/>
    <property type="match status" value="1"/>
</dbReference>
<evidence type="ECO:0000256" key="9">
    <source>
        <dbReference type="ARBA" id="ARBA00022833"/>
    </source>
</evidence>
<keyword evidence="6" id="KW-0479">Metal-binding</keyword>
<keyword evidence="14" id="KW-0812">Transmembrane</keyword>
<evidence type="ECO:0000313" key="16">
    <source>
        <dbReference type="EMBL" id="KAL1412420.1"/>
    </source>
</evidence>
<evidence type="ECO:0000256" key="11">
    <source>
        <dbReference type="ARBA" id="ARBA00023049"/>
    </source>
</evidence>
<evidence type="ECO:0000256" key="4">
    <source>
        <dbReference type="ARBA" id="ARBA00010550"/>
    </source>
</evidence>
<dbReference type="SUPFAM" id="SSF52540">
    <property type="entry name" value="P-loop containing nucleoside triphosphate hydrolases"/>
    <property type="match status" value="1"/>
</dbReference>
<dbReference type="InterPro" id="IPR003959">
    <property type="entry name" value="ATPase_AAA_core"/>
</dbReference>
<dbReference type="Gene3D" id="3.40.50.300">
    <property type="entry name" value="P-loop containing nucleotide triphosphate hydrolases"/>
    <property type="match status" value="1"/>
</dbReference>
<dbReference type="RefSeq" id="XP_069212364.1">
    <property type="nucleotide sequence ID" value="XM_069348820.1"/>
</dbReference>
<organism evidence="16 17">
    <name type="scientific">Vanrija albida</name>
    <dbReference type="NCBI Taxonomy" id="181172"/>
    <lineage>
        <taxon>Eukaryota</taxon>
        <taxon>Fungi</taxon>
        <taxon>Dikarya</taxon>
        <taxon>Basidiomycota</taxon>
        <taxon>Agaricomycotina</taxon>
        <taxon>Tremellomycetes</taxon>
        <taxon>Trichosporonales</taxon>
        <taxon>Trichosporonaceae</taxon>
        <taxon>Vanrija</taxon>
    </lineage>
</organism>
<dbReference type="GO" id="GO:0008233">
    <property type="term" value="F:peptidase activity"/>
    <property type="evidence" value="ECO:0007669"/>
    <property type="project" value="UniProtKB-KW"/>
</dbReference>
<dbReference type="InterPro" id="IPR005936">
    <property type="entry name" value="FtsH"/>
</dbReference>
<evidence type="ECO:0000259" key="15">
    <source>
        <dbReference type="SMART" id="SM00382"/>
    </source>
</evidence>
<accession>A0ABR3QCH1</accession>
<comment type="subcellular location">
    <subcellularLocation>
        <location evidence="2">Membrane</location>
    </subcellularLocation>
</comment>
<dbReference type="InterPro" id="IPR027417">
    <property type="entry name" value="P-loop_NTPase"/>
</dbReference>
<feature type="compositionally biased region" description="Basic and acidic residues" evidence="13">
    <location>
        <begin position="774"/>
        <end position="784"/>
    </location>
</feature>
<dbReference type="Pfam" id="PF17862">
    <property type="entry name" value="AAA_lid_3"/>
    <property type="match status" value="1"/>
</dbReference>
<comment type="similarity">
    <text evidence="3">In the C-terminal section; belongs to the peptidase M41 family.</text>
</comment>
<dbReference type="Pfam" id="PF00004">
    <property type="entry name" value="AAA"/>
    <property type="match status" value="1"/>
</dbReference>
<evidence type="ECO:0000256" key="6">
    <source>
        <dbReference type="ARBA" id="ARBA00022723"/>
    </source>
</evidence>
<dbReference type="PROSITE" id="PS00674">
    <property type="entry name" value="AAA"/>
    <property type="match status" value="1"/>
</dbReference>
<evidence type="ECO:0000256" key="10">
    <source>
        <dbReference type="ARBA" id="ARBA00022840"/>
    </source>
</evidence>
<keyword evidence="11" id="KW-0482">Metalloprotease</keyword>
<keyword evidence="5 16" id="KW-0645">Protease</keyword>
<dbReference type="InterPro" id="IPR003960">
    <property type="entry name" value="ATPase_AAA_CS"/>
</dbReference>
<dbReference type="Pfam" id="PF01434">
    <property type="entry name" value="Peptidase_M41"/>
    <property type="match status" value="1"/>
</dbReference>
<protein>
    <submittedName>
        <fullName evidence="16">I-AAA protease yme1</fullName>
    </submittedName>
</protein>
<dbReference type="EMBL" id="JBBXJM010000001">
    <property type="protein sequence ID" value="KAL1412420.1"/>
    <property type="molecule type" value="Genomic_DNA"/>
</dbReference>
<keyword evidence="8" id="KW-0378">Hydrolase</keyword>
<dbReference type="InterPro" id="IPR003593">
    <property type="entry name" value="AAA+_ATPase"/>
</dbReference>
<keyword evidence="10" id="KW-0067">ATP-binding</keyword>
<dbReference type="PANTHER" id="PTHR23076">
    <property type="entry name" value="METALLOPROTEASE M41 FTSH"/>
    <property type="match status" value="1"/>
</dbReference>
<comment type="similarity">
    <text evidence="4">In the N-terminal section; belongs to the AAA ATPase family.</text>
</comment>
<evidence type="ECO:0000256" key="5">
    <source>
        <dbReference type="ARBA" id="ARBA00022670"/>
    </source>
</evidence>
<comment type="cofactor">
    <cofactor evidence="1">
        <name>Zn(2+)</name>
        <dbReference type="ChEBI" id="CHEBI:29105"/>
    </cofactor>
</comment>
<gene>
    <name evidence="16" type="primary">YME1</name>
    <name evidence="16" type="ORF">Q8F55_000165</name>
</gene>
<evidence type="ECO:0000256" key="2">
    <source>
        <dbReference type="ARBA" id="ARBA00004370"/>
    </source>
</evidence>
<feature type="compositionally biased region" description="Pro residues" evidence="13">
    <location>
        <begin position="200"/>
        <end position="211"/>
    </location>
</feature>
<feature type="transmembrane region" description="Helical" evidence="14">
    <location>
        <begin position="283"/>
        <end position="302"/>
    </location>
</feature>
<dbReference type="PANTHER" id="PTHR23076:SF97">
    <property type="entry name" value="ATP-DEPENDENT ZINC METALLOPROTEASE YME1L1"/>
    <property type="match status" value="1"/>
</dbReference>
<dbReference type="SUPFAM" id="SSF140990">
    <property type="entry name" value="FtsH protease domain-like"/>
    <property type="match status" value="1"/>
</dbReference>
<proteinExistence type="inferred from homology"/>
<keyword evidence="12 14" id="KW-0472">Membrane</keyword>
<sequence length="784" mass="83069">MALRPAAHAAVRALLRRPERVAAAATSVGLRALSTSPAPRAWLGRSDKKDDTPSPSPPADDDLPLTDFQQKIAALETRAIETRADADPEPQVALLRALAQGGEYRGLIGYYESIALQPPPDGSDALVKSAEAFDLYADAIAHDGSVNELVIAVRRRDARLAALGLAPEAEVPKEVQAAAAALGATPAAAAAAAAAAAPAAPSPAPAAPSPAPAAAATPTPAADPAPAPSKLSSIFSAFRKSPKTAEATTTTAGVISQPGSPLHPLHVQIAEAPKAGAWRNIRWLLAFLLWTFLGLTILSLVMENSGLLKTAGGGPKEFEPEESTNVKFSDVLGVEEAKGELEEIVEFLRNPEKFSKLGGKLPRGVLLTGPPGTGKTLLARAVAGEAGVPFLFASGSSFDELYVGVGAKRVRELFKAARTKAPAIIFIDELDAIGSKRNSKDQQYLRQTLNQLLVELDGFQQSEGVIIIAATNIPQSLDPALTRPGRFDRHVVVPLPDVRGRIAILKHHMGDIAIDPSVDPSVIARGTPGMSGADLQNLCNQAAIKASRDGADTVNLNHFEWAKDRILMGAERRSHYVTEDAKLKTAYHEAGHALVALHTPGAMPLHKVTVMPRGPALGLTYQLPEADKDSYSRKEYNAMIDVSLGGRAAEELILGEDDTTSGCSSDLSRATEVANSMIRSFGFSDKVGLAAHSQQDQYYLSESLKKEMESEVKGFLDKGMGRVRSLLSTHRGELDTLAKALVEYETLDADEVKKVLSGQKLDRPGASEGAALRSETEISHEHEA</sequence>
<feature type="domain" description="AAA+ ATPase" evidence="15">
    <location>
        <begin position="361"/>
        <end position="497"/>
    </location>
</feature>
<evidence type="ECO:0000256" key="8">
    <source>
        <dbReference type="ARBA" id="ARBA00022801"/>
    </source>
</evidence>
<reference evidence="16 17" key="1">
    <citation type="submission" date="2023-08" db="EMBL/GenBank/DDBJ databases">
        <title>Annotated Genome Sequence of Vanrija albida AlHP1.</title>
        <authorList>
            <person name="Herzog R."/>
        </authorList>
    </citation>
    <scope>NUCLEOTIDE SEQUENCE [LARGE SCALE GENOMIC DNA]</scope>
    <source>
        <strain evidence="16 17">AlHP1</strain>
    </source>
</reference>
<keyword evidence="9" id="KW-0862">Zinc</keyword>
<evidence type="ECO:0000256" key="1">
    <source>
        <dbReference type="ARBA" id="ARBA00001947"/>
    </source>
</evidence>
<evidence type="ECO:0000256" key="7">
    <source>
        <dbReference type="ARBA" id="ARBA00022741"/>
    </source>
</evidence>
<dbReference type="Proteomes" id="UP001565368">
    <property type="component" value="Unassembled WGS sequence"/>
</dbReference>
<evidence type="ECO:0000256" key="3">
    <source>
        <dbReference type="ARBA" id="ARBA00010044"/>
    </source>
</evidence>
<feature type="region of interest" description="Disordered" evidence="13">
    <location>
        <begin position="758"/>
        <end position="784"/>
    </location>
</feature>
<evidence type="ECO:0000256" key="14">
    <source>
        <dbReference type="SAM" id="Phobius"/>
    </source>
</evidence>
<dbReference type="GO" id="GO:0006508">
    <property type="term" value="P:proteolysis"/>
    <property type="evidence" value="ECO:0007669"/>
    <property type="project" value="UniProtKB-KW"/>
</dbReference>
<dbReference type="InterPro" id="IPR000642">
    <property type="entry name" value="Peptidase_M41"/>
</dbReference>
<dbReference type="GeneID" id="95981208"/>
<evidence type="ECO:0000256" key="13">
    <source>
        <dbReference type="SAM" id="MobiDB-lite"/>
    </source>
</evidence>
<keyword evidence="17" id="KW-1185">Reference proteome</keyword>
<feature type="region of interest" description="Disordered" evidence="13">
    <location>
        <begin position="200"/>
        <end position="228"/>
    </location>
</feature>
<keyword evidence="14" id="KW-1133">Transmembrane helix</keyword>
<dbReference type="Gene3D" id="1.20.58.760">
    <property type="entry name" value="Peptidase M41"/>
    <property type="match status" value="1"/>
</dbReference>
<name>A0ABR3QCH1_9TREE</name>
<feature type="region of interest" description="Disordered" evidence="13">
    <location>
        <begin position="39"/>
        <end position="65"/>
    </location>
</feature>
<dbReference type="Gene3D" id="1.10.8.60">
    <property type="match status" value="1"/>
</dbReference>
<dbReference type="HAMAP" id="MF_01458">
    <property type="entry name" value="FtsH"/>
    <property type="match status" value="1"/>
</dbReference>
<evidence type="ECO:0000313" key="17">
    <source>
        <dbReference type="Proteomes" id="UP001565368"/>
    </source>
</evidence>
<evidence type="ECO:0000256" key="12">
    <source>
        <dbReference type="ARBA" id="ARBA00023136"/>
    </source>
</evidence>
<dbReference type="SMART" id="SM00382">
    <property type="entry name" value="AAA"/>
    <property type="match status" value="1"/>
</dbReference>
<keyword evidence="7" id="KW-0547">Nucleotide-binding</keyword>
<dbReference type="InterPro" id="IPR037219">
    <property type="entry name" value="Peptidase_M41-like"/>
</dbReference>
<comment type="caution">
    <text evidence="16">The sequence shown here is derived from an EMBL/GenBank/DDBJ whole genome shotgun (WGS) entry which is preliminary data.</text>
</comment>
<dbReference type="InterPro" id="IPR041569">
    <property type="entry name" value="AAA_lid_3"/>
</dbReference>